<organism evidence="9 10">
    <name type="scientific">Petromyzon marinus</name>
    <name type="common">Sea lamprey</name>
    <dbReference type="NCBI Taxonomy" id="7757"/>
    <lineage>
        <taxon>Eukaryota</taxon>
        <taxon>Metazoa</taxon>
        <taxon>Chordata</taxon>
        <taxon>Craniata</taxon>
        <taxon>Vertebrata</taxon>
        <taxon>Cyclostomata</taxon>
        <taxon>Hyperoartia</taxon>
        <taxon>Petromyzontiformes</taxon>
        <taxon>Petromyzontidae</taxon>
        <taxon>Petromyzon</taxon>
    </lineage>
</organism>
<gene>
    <name evidence="10" type="primary">LOC116938705</name>
</gene>
<evidence type="ECO:0000256" key="7">
    <source>
        <dbReference type="SAM" id="Phobius"/>
    </source>
</evidence>
<sequence>MTSPATIDAAAATSAPTPTPAARPYGLDWVPEGGVWSDCKDEIERSYTVVPTAICGTCCVFGIVYCFFGYRCIKAVMFLTGLMFGSVVIFLLCHKERVLDTELTLEASAGIGLAIGLLCGLVTMLVRTVGLFTTGLLLGLLLAATTLVAIEPYYRPPTAWVPLGALVGSGMLFAVLTLQWPKPFVVLSTSAFGAAVVTAAVDYFVEMFALVRYASDRLRSPNSASATFCWYSWAVLSVWPTLGLLGILVQWKVTAERPNHAEVIIRHRQKRVQMMRIRQQKQQQHVGKRQRVPPEGIYRRKPCPVRRFTGDVLPPSYIQSLRERQHEASMSSLSGAAAGPHTTVDVEYDCGSMVPLTAPMSSSAVRA</sequence>
<keyword evidence="4 7" id="KW-1133">Transmembrane helix</keyword>
<evidence type="ECO:0000313" key="9">
    <source>
        <dbReference type="Proteomes" id="UP001318040"/>
    </source>
</evidence>
<dbReference type="Proteomes" id="UP001318040">
    <property type="component" value="Chromosome 4"/>
</dbReference>
<feature type="transmembrane region" description="Helical" evidence="7">
    <location>
        <begin position="184"/>
        <end position="205"/>
    </location>
</feature>
<feature type="transmembrane region" description="Helical" evidence="7">
    <location>
        <begin position="76"/>
        <end position="93"/>
    </location>
</feature>
<keyword evidence="9" id="KW-1185">Reference proteome</keyword>
<reference evidence="10" key="1">
    <citation type="submission" date="2025-08" db="UniProtKB">
        <authorList>
            <consortium name="RefSeq"/>
        </authorList>
    </citation>
    <scope>IDENTIFICATION</scope>
    <source>
        <tissue evidence="10">Sperm</tissue>
    </source>
</reference>
<protein>
    <recommendedName>
        <fullName evidence="6">Transmembrane protein 198</fullName>
    </recommendedName>
</protein>
<comment type="similarity">
    <text evidence="2">Belongs to the TMEM198 family.</text>
</comment>
<evidence type="ECO:0000256" key="1">
    <source>
        <dbReference type="ARBA" id="ARBA00004141"/>
    </source>
</evidence>
<keyword evidence="3 7" id="KW-0812">Transmembrane</keyword>
<feature type="transmembrane region" description="Helical" evidence="7">
    <location>
        <begin position="226"/>
        <end position="251"/>
    </location>
</feature>
<dbReference type="InterPro" id="IPR025256">
    <property type="entry name" value="TM7S3/TM198-like_dom"/>
</dbReference>
<accession>A0AAJ7WML2</accession>
<feature type="transmembrane region" description="Helical" evidence="7">
    <location>
        <begin position="49"/>
        <end position="70"/>
    </location>
</feature>
<dbReference type="KEGG" id="pmrn:116938705"/>
<dbReference type="InterPro" id="IPR040236">
    <property type="entry name" value="TMEM198"/>
</dbReference>
<evidence type="ECO:0000256" key="6">
    <source>
        <dbReference type="ARBA" id="ARBA00049737"/>
    </source>
</evidence>
<dbReference type="GeneID" id="116938705"/>
<dbReference type="GO" id="GO:0005886">
    <property type="term" value="C:plasma membrane"/>
    <property type="evidence" value="ECO:0007669"/>
    <property type="project" value="TreeGrafter"/>
</dbReference>
<dbReference type="PANTHER" id="PTHR31247">
    <property type="entry name" value="TRANSMEMBRANE PROTEIN 198 FAMILY MEMBER"/>
    <property type="match status" value="1"/>
</dbReference>
<name>A0AAJ7WML2_PETMA</name>
<dbReference type="AlphaFoldDB" id="A0AAJ7WML2"/>
<feature type="transmembrane region" description="Helical" evidence="7">
    <location>
        <begin position="159"/>
        <end position="178"/>
    </location>
</feature>
<evidence type="ECO:0000256" key="2">
    <source>
        <dbReference type="ARBA" id="ARBA00006244"/>
    </source>
</evidence>
<comment type="subcellular location">
    <subcellularLocation>
        <location evidence="1">Membrane</location>
        <topology evidence="1">Multi-pass membrane protein</topology>
    </subcellularLocation>
</comment>
<feature type="transmembrane region" description="Helical" evidence="7">
    <location>
        <begin position="131"/>
        <end position="150"/>
    </location>
</feature>
<dbReference type="Pfam" id="PF13886">
    <property type="entry name" value="TM7S3_TM198"/>
    <property type="match status" value="1"/>
</dbReference>
<evidence type="ECO:0000256" key="5">
    <source>
        <dbReference type="ARBA" id="ARBA00023136"/>
    </source>
</evidence>
<evidence type="ECO:0000313" key="10">
    <source>
        <dbReference type="RefSeq" id="XP_032802088.1"/>
    </source>
</evidence>
<proteinExistence type="inferred from homology"/>
<feature type="transmembrane region" description="Helical" evidence="7">
    <location>
        <begin position="105"/>
        <end position="125"/>
    </location>
</feature>
<evidence type="ECO:0000256" key="4">
    <source>
        <dbReference type="ARBA" id="ARBA00022989"/>
    </source>
</evidence>
<dbReference type="RefSeq" id="XP_032802088.1">
    <property type="nucleotide sequence ID" value="XM_032946197.1"/>
</dbReference>
<dbReference type="PANTHER" id="PTHR31247:SF5">
    <property type="entry name" value="DUF4203 DOMAIN-CONTAINING PROTEIN"/>
    <property type="match status" value="1"/>
</dbReference>
<keyword evidence="5 7" id="KW-0472">Membrane</keyword>
<evidence type="ECO:0000256" key="3">
    <source>
        <dbReference type="ARBA" id="ARBA00022692"/>
    </source>
</evidence>
<evidence type="ECO:0000259" key="8">
    <source>
        <dbReference type="Pfam" id="PF13886"/>
    </source>
</evidence>
<feature type="domain" description="TM7S3/TM198-like" evidence="8">
    <location>
        <begin position="55"/>
        <end position="251"/>
    </location>
</feature>